<gene>
    <name evidence="1" type="primary">Acey_s0152.g2861</name>
    <name evidence="1" type="ORF">Y032_0152g2861</name>
</gene>
<evidence type="ECO:0000313" key="2">
    <source>
        <dbReference type="Proteomes" id="UP000024635"/>
    </source>
</evidence>
<accession>A0A016T0G9</accession>
<protein>
    <submittedName>
        <fullName evidence="1">Uncharacterized protein</fullName>
    </submittedName>
</protein>
<dbReference type="EMBL" id="JARK01001488">
    <property type="protein sequence ID" value="EYB96197.1"/>
    <property type="molecule type" value="Genomic_DNA"/>
</dbReference>
<proteinExistence type="predicted"/>
<keyword evidence="2" id="KW-1185">Reference proteome</keyword>
<reference evidence="2" key="1">
    <citation type="journal article" date="2015" name="Nat. Genet.">
        <title>The genome and transcriptome of the zoonotic hookworm Ancylostoma ceylanicum identify infection-specific gene families.</title>
        <authorList>
            <person name="Schwarz E.M."/>
            <person name="Hu Y."/>
            <person name="Antoshechkin I."/>
            <person name="Miller M.M."/>
            <person name="Sternberg P.W."/>
            <person name="Aroian R.V."/>
        </authorList>
    </citation>
    <scope>NUCLEOTIDE SEQUENCE</scope>
    <source>
        <strain evidence="2">HY135</strain>
    </source>
</reference>
<comment type="caution">
    <text evidence="1">The sequence shown here is derived from an EMBL/GenBank/DDBJ whole genome shotgun (WGS) entry which is preliminary data.</text>
</comment>
<dbReference type="AlphaFoldDB" id="A0A016T0G9"/>
<dbReference type="Proteomes" id="UP000024635">
    <property type="component" value="Unassembled WGS sequence"/>
</dbReference>
<evidence type="ECO:0000313" key="1">
    <source>
        <dbReference type="EMBL" id="EYB96197.1"/>
    </source>
</evidence>
<organism evidence="1 2">
    <name type="scientific">Ancylostoma ceylanicum</name>
    <dbReference type="NCBI Taxonomy" id="53326"/>
    <lineage>
        <taxon>Eukaryota</taxon>
        <taxon>Metazoa</taxon>
        <taxon>Ecdysozoa</taxon>
        <taxon>Nematoda</taxon>
        <taxon>Chromadorea</taxon>
        <taxon>Rhabditida</taxon>
        <taxon>Rhabditina</taxon>
        <taxon>Rhabditomorpha</taxon>
        <taxon>Strongyloidea</taxon>
        <taxon>Ancylostomatidae</taxon>
        <taxon>Ancylostomatinae</taxon>
        <taxon>Ancylostoma</taxon>
    </lineage>
</organism>
<name>A0A016T0G9_9BILA</name>
<sequence>MLDLLLRGRESLGYHPHGSAPKIDGIAFVRAVTKNLCRQRPESGSSSSICALHGQRSHDVLPVLDVPRQDTMRAPRLDV</sequence>